<keyword evidence="8" id="KW-1185">Reference proteome</keyword>
<protein>
    <recommendedName>
        <fullName evidence="5 6">Dephospho-CoA kinase</fullName>
        <ecNumber evidence="5 6">2.7.1.24</ecNumber>
    </recommendedName>
    <alternativeName>
        <fullName evidence="5">Dephosphocoenzyme A kinase</fullName>
    </alternativeName>
</protein>
<evidence type="ECO:0000256" key="6">
    <source>
        <dbReference type="NCBIfam" id="TIGR00152"/>
    </source>
</evidence>
<dbReference type="EC" id="2.7.1.24" evidence="5 6"/>
<keyword evidence="2 5" id="KW-0547">Nucleotide-binding</keyword>
<evidence type="ECO:0000256" key="5">
    <source>
        <dbReference type="HAMAP-Rule" id="MF_00376"/>
    </source>
</evidence>
<evidence type="ECO:0000313" key="7">
    <source>
        <dbReference type="EMBL" id="MTH29118.1"/>
    </source>
</evidence>
<comment type="catalytic activity">
    <reaction evidence="5">
        <text>3'-dephospho-CoA + ATP = ADP + CoA + H(+)</text>
        <dbReference type="Rhea" id="RHEA:18245"/>
        <dbReference type="ChEBI" id="CHEBI:15378"/>
        <dbReference type="ChEBI" id="CHEBI:30616"/>
        <dbReference type="ChEBI" id="CHEBI:57287"/>
        <dbReference type="ChEBI" id="CHEBI:57328"/>
        <dbReference type="ChEBI" id="CHEBI:456216"/>
        <dbReference type="EC" id="2.7.1.24"/>
    </reaction>
</comment>
<gene>
    <name evidence="5" type="primary">coaE</name>
    <name evidence="7" type="ORF">GJV77_04185</name>
</gene>
<dbReference type="Pfam" id="PF01121">
    <property type="entry name" value="CoaE"/>
    <property type="match status" value="1"/>
</dbReference>
<dbReference type="HAMAP" id="MF_00376">
    <property type="entry name" value="Dephospho_CoA_kinase"/>
    <property type="match status" value="1"/>
</dbReference>
<keyword evidence="4 5" id="KW-0173">Coenzyme A biosynthesis</keyword>
<dbReference type="Gene3D" id="3.40.50.300">
    <property type="entry name" value="P-loop containing nucleotide triphosphate hydrolases"/>
    <property type="match status" value="1"/>
</dbReference>
<dbReference type="GO" id="GO:0015937">
    <property type="term" value="P:coenzyme A biosynthetic process"/>
    <property type="evidence" value="ECO:0007669"/>
    <property type="project" value="UniProtKB-UniRule"/>
</dbReference>
<organism evidence="7 8">
    <name type="scientific">Myroides pelagicus</name>
    <dbReference type="NCBI Taxonomy" id="270914"/>
    <lineage>
        <taxon>Bacteria</taxon>
        <taxon>Pseudomonadati</taxon>
        <taxon>Bacteroidota</taxon>
        <taxon>Flavobacteriia</taxon>
        <taxon>Flavobacteriales</taxon>
        <taxon>Flavobacteriaceae</taxon>
        <taxon>Myroides</taxon>
    </lineage>
</organism>
<dbReference type="GO" id="GO:0004140">
    <property type="term" value="F:dephospho-CoA kinase activity"/>
    <property type="evidence" value="ECO:0007669"/>
    <property type="project" value="UniProtKB-UniRule"/>
</dbReference>
<dbReference type="CDD" id="cd02022">
    <property type="entry name" value="DPCK"/>
    <property type="match status" value="1"/>
</dbReference>
<dbReference type="RefSeq" id="WP_155035097.1">
    <property type="nucleotide sequence ID" value="NZ_JBHTIG010000011.1"/>
</dbReference>
<accession>A0A7K1GJY1</accession>
<dbReference type="UniPathway" id="UPA00241">
    <property type="reaction ID" value="UER00356"/>
</dbReference>
<dbReference type="PANTHER" id="PTHR10695">
    <property type="entry name" value="DEPHOSPHO-COA KINASE-RELATED"/>
    <property type="match status" value="1"/>
</dbReference>
<dbReference type="SUPFAM" id="SSF52540">
    <property type="entry name" value="P-loop containing nucleoside triphosphate hydrolases"/>
    <property type="match status" value="1"/>
</dbReference>
<evidence type="ECO:0000313" key="8">
    <source>
        <dbReference type="Proteomes" id="UP000488936"/>
    </source>
</evidence>
<comment type="similarity">
    <text evidence="1 5">Belongs to the CoaE family.</text>
</comment>
<dbReference type="InterPro" id="IPR027417">
    <property type="entry name" value="P-loop_NTPase"/>
</dbReference>
<keyword evidence="5 7" id="KW-0418">Kinase</keyword>
<dbReference type="Proteomes" id="UP000488936">
    <property type="component" value="Unassembled WGS sequence"/>
</dbReference>
<dbReference type="GO" id="GO:0005524">
    <property type="term" value="F:ATP binding"/>
    <property type="evidence" value="ECO:0007669"/>
    <property type="project" value="UniProtKB-UniRule"/>
</dbReference>
<comment type="subcellular location">
    <subcellularLocation>
        <location evidence="5">Cytoplasm</location>
    </subcellularLocation>
</comment>
<sequence length="197" mass="22833">MKIVGLTGGIGSGKTTVAKMFAEQGVPIYIADERAREVMDRSDIVKRVSELFEESVVVEGKLDRKKIRTLVFADKERLERLNQIVHPEVKADFERFKQEHAEAGFVIKESAILFEQGLDKECDYTILVTAPEQIRIDRVKHRDNVSEYNIRQIINNQWNDMRKKPLSDYIIENIDRDLTKKQVIDIVNDINFKNSLI</sequence>
<evidence type="ECO:0000256" key="1">
    <source>
        <dbReference type="ARBA" id="ARBA00009018"/>
    </source>
</evidence>
<proteinExistence type="inferred from homology"/>
<name>A0A7K1GJY1_9FLAO</name>
<keyword evidence="5" id="KW-0963">Cytoplasm</keyword>
<dbReference type="AlphaFoldDB" id="A0A7K1GJY1"/>
<evidence type="ECO:0000256" key="2">
    <source>
        <dbReference type="ARBA" id="ARBA00022741"/>
    </source>
</evidence>
<evidence type="ECO:0000256" key="4">
    <source>
        <dbReference type="ARBA" id="ARBA00022993"/>
    </source>
</evidence>
<comment type="function">
    <text evidence="5">Catalyzes the phosphorylation of the 3'-hydroxyl group of dephosphocoenzyme A to form coenzyme A.</text>
</comment>
<dbReference type="NCBIfam" id="TIGR00152">
    <property type="entry name" value="dephospho-CoA kinase"/>
    <property type="match status" value="1"/>
</dbReference>
<keyword evidence="5 7" id="KW-0808">Transferase</keyword>
<dbReference type="GO" id="GO:0005737">
    <property type="term" value="C:cytoplasm"/>
    <property type="evidence" value="ECO:0007669"/>
    <property type="project" value="UniProtKB-SubCell"/>
</dbReference>
<reference evidence="7 8" key="1">
    <citation type="journal article" date="2006" name="Int. J. Syst. Evol. Microbiol.">
        <title>Myroides pelagicus sp. nov., isolated from seawater in Thailand.</title>
        <authorList>
            <person name="Yoon J."/>
            <person name="Maneerat S."/>
            <person name="Kawai F."/>
            <person name="Yokota A."/>
        </authorList>
    </citation>
    <scope>NUCLEOTIDE SEQUENCE [LARGE SCALE GENOMIC DNA]</scope>
    <source>
        <strain evidence="7 8">SM1T</strain>
    </source>
</reference>
<dbReference type="EMBL" id="WMJY01000006">
    <property type="protein sequence ID" value="MTH29118.1"/>
    <property type="molecule type" value="Genomic_DNA"/>
</dbReference>
<feature type="binding site" evidence="5">
    <location>
        <begin position="11"/>
        <end position="16"/>
    </location>
    <ligand>
        <name>ATP</name>
        <dbReference type="ChEBI" id="CHEBI:30616"/>
    </ligand>
</feature>
<comment type="pathway">
    <text evidence="5">Cofactor biosynthesis; coenzyme A biosynthesis; CoA from (R)-pantothenate: step 5/5.</text>
</comment>
<comment type="caution">
    <text evidence="7">The sequence shown here is derived from an EMBL/GenBank/DDBJ whole genome shotgun (WGS) entry which is preliminary data.</text>
</comment>
<keyword evidence="3 5" id="KW-0067">ATP-binding</keyword>
<dbReference type="PROSITE" id="PS51219">
    <property type="entry name" value="DPCK"/>
    <property type="match status" value="1"/>
</dbReference>
<dbReference type="InterPro" id="IPR001977">
    <property type="entry name" value="Depp_CoAkinase"/>
</dbReference>
<evidence type="ECO:0000256" key="3">
    <source>
        <dbReference type="ARBA" id="ARBA00022840"/>
    </source>
</evidence>
<dbReference type="OrthoDB" id="9812943at2"/>
<dbReference type="PANTHER" id="PTHR10695:SF46">
    <property type="entry name" value="BIFUNCTIONAL COENZYME A SYNTHASE-RELATED"/>
    <property type="match status" value="1"/>
</dbReference>